<dbReference type="AlphaFoldDB" id="A0A6C0AH20"/>
<accession>A0A6C0AH20</accession>
<dbReference type="EMBL" id="MN740626">
    <property type="protein sequence ID" value="QHS79107.1"/>
    <property type="molecule type" value="Genomic_DNA"/>
</dbReference>
<organism evidence="1">
    <name type="scientific">viral metagenome</name>
    <dbReference type="NCBI Taxonomy" id="1070528"/>
    <lineage>
        <taxon>unclassified sequences</taxon>
        <taxon>metagenomes</taxon>
        <taxon>organismal metagenomes</taxon>
    </lineage>
</organism>
<reference evidence="1" key="1">
    <citation type="journal article" date="2020" name="Nature">
        <title>Giant virus diversity and host interactions through global metagenomics.</title>
        <authorList>
            <person name="Schulz F."/>
            <person name="Roux S."/>
            <person name="Paez-Espino D."/>
            <person name="Jungbluth S."/>
            <person name="Walsh D.A."/>
            <person name="Denef V.J."/>
            <person name="McMahon K.D."/>
            <person name="Konstantinidis K.T."/>
            <person name="Eloe-Fadrosh E.A."/>
            <person name="Kyrpides N.C."/>
            <person name="Woyke T."/>
        </authorList>
    </citation>
    <scope>NUCLEOTIDE SEQUENCE</scope>
    <source>
        <strain evidence="1">GVMAG-S-1035118-87</strain>
    </source>
</reference>
<evidence type="ECO:0000313" key="1">
    <source>
        <dbReference type="EMBL" id="QHS79107.1"/>
    </source>
</evidence>
<protein>
    <submittedName>
        <fullName evidence="1">Uncharacterized protein</fullName>
    </submittedName>
</protein>
<proteinExistence type="predicted"/>
<sequence>MYEYFTHSLHGTRKLVNILNSGGLDDTCTDHEMYDNIPGGIPNGIYCHYIWDGLPIVYRDMQWAYNPIIFVMDTSIAKRNEMYICDSVSYGHCVEHPESRIRHSKGNLTRKPNFNPLKKKILEDLHKNVEQKKLKRTNKNMMVYLFSHEVIFKGKIPLSFVKAILIPKDEYKRLGNDIPILEEYLKQRSIQLIPYAPYTKNFHKYYEMINP</sequence>
<name>A0A6C0AH20_9ZZZZ</name>